<keyword evidence="2" id="KW-0560">Oxidoreductase</keyword>
<dbReference type="Pfam" id="PF00106">
    <property type="entry name" value="adh_short"/>
    <property type="match status" value="1"/>
</dbReference>
<protein>
    <submittedName>
        <fullName evidence="5">Uncharacterized protein</fullName>
    </submittedName>
</protein>
<gene>
    <name evidence="5" type="ORF">CAUS1442_LOCUS1685</name>
</gene>
<evidence type="ECO:0000256" key="2">
    <source>
        <dbReference type="ARBA" id="ARBA00023002"/>
    </source>
</evidence>
<keyword evidence="4" id="KW-0472">Membrane</keyword>
<dbReference type="Gene3D" id="3.40.50.720">
    <property type="entry name" value="NAD(P)-binding Rossmann-like Domain"/>
    <property type="match status" value="1"/>
</dbReference>
<dbReference type="AlphaFoldDB" id="A0A7R9WMX8"/>
<evidence type="ECO:0000256" key="1">
    <source>
        <dbReference type="ARBA" id="ARBA00006484"/>
    </source>
</evidence>
<dbReference type="GO" id="GO:0016491">
    <property type="term" value="F:oxidoreductase activity"/>
    <property type="evidence" value="ECO:0007669"/>
    <property type="project" value="UniProtKB-KW"/>
</dbReference>
<feature type="region of interest" description="Disordered" evidence="3">
    <location>
        <begin position="303"/>
        <end position="325"/>
    </location>
</feature>
<dbReference type="PANTHER" id="PTHR24320">
    <property type="entry name" value="RETINOL DEHYDROGENASE"/>
    <property type="match status" value="1"/>
</dbReference>
<sequence>MSRSDEANHGFTVPNVHYDAWIKDNIPDMTGKVAIITGANSGTGFWAAAALASKHCTIVMACRNEKKAAHAKAEIMDLHKGAMIDIIRMDNMDLASVRSFAKKFNAKYDRLDLLLNNAGVMAQQLVESKDGHDIQFQTNHLSHFLLTKLLWDKLVKTDGQARVINHSSMFHHLMGTTFDRNRMEKPTYTYGIFGKNVVINWIFFPMFVGFAMHDRWARYGMSKLCNVLFTLGLKERIQKQDMTDEIIALTCHPGIASTNLHNVAGDAYPNWKIVGRDYAQSAADGSLPLLMAAVSEGASNGDFYGPASSGEDKGPPRKTQAFGNGNDANLASELWDYSEECIEEDFGI</sequence>
<name>A0A7R9WMX8_9STRA</name>
<feature type="transmembrane region" description="Helical" evidence="4">
    <location>
        <begin position="188"/>
        <end position="210"/>
    </location>
</feature>
<proteinExistence type="inferred from homology"/>
<keyword evidence="4" id="KW-1133">Transmembrane helix</keyword>
<accession>A0A7R9WMX8</accession>
<dbReference type="InterPro" id="IPR036291">
    <property type="entry name" value="NAD(P)-bd_dom_sf"/>
</dbReference>
<dbReference type="PRINTS" id="PR00081">
    <property type="entry name" value="GDHRDH"/>
</dbReference>
<organism evidence="5">
    <name type="scientific">Craspedostauros australis</name>
    <dbReference type="NCBI Taxonomy" id="1486917"/>
    <lineage>
        <taxon>Eukaryota</taxon>
        <taxon>Sar</taxon>
        <taxon>Stramenopiles</taxon>
        <taxon>Ochrophyta</taxon>
        <taxon>Bacillariophyta</taxon>
        <taxon>Bacillariophyceae</taxon>
        <taxon>Bacillariophycidae</taxon>
        <taxon>Naviculales</taxon>
        <taxon>Naviculaceae</taxon>
        <taxon>Craspedostauros</taxon>
    </lineage>
</organism>
<keyword evidence="4" id="KW-0812">Transmembrane</keyword>
<comment type="similarity">
    <text evidence="1">Belongs to the short-chain dehydrogenases/reductases (SDR) family.</text>
</comment>
<dbReference type="InterPro" id="IPR002347">
    <property type="entry name" value="SDR_fam"/>
</dbReference>
<reference evidence="5" key="1">
    <citation type="submission" date="2021-01" db="EMBL/GenBank/DDBJ databases">
        <authorList>
            <person name="Corre E."/>
            <person name="Pelletier E."/>
            <person name="Niang G."/>
            <person name="Scheremetjew M."/>
            <person name="Finn R."/>
            <person name="Kale V."/>
            <person name="Holt S."/>
            <person name="Cochrane G."/>
            <person name="Meng A."/>
            <person name="Brown T."/>
            <person name="Cohen L."/>
        </authorList>
    </citation>
    <scope>NUCLEOTIDE SEQUENCE</scope>
    <source>
        <strain evidence="5">CCMP3328</strain>
    </source>
</reference>
<dbReference type="SUPFAM" id="SSF51735">
    <property type="entry name" value="NAD(P)-binding Rossmann-fold domains"/>
    <property type="match status" value="1"/>
</dbReference>
<dbReference type="PANTHER" id="PTHR24320:SF148">
    <property type="entry name" value="NAD(P)-BINDING ROSSMANN-FOLD SUPERFAMILY PROTEIN"/>
    <property type="match status" value="1"/>
</dbReference>
<evidence type="ECO:0000256" key="3">
    <source>
        <dbReference type="SAM" id="MobiDB-lite"/>
    </source>
</evidence>
<evidence type="ECO:0000256" key="4">
    <source>
        <dbReference type="SAM" id="Phobius"/>
    </source>
</evidence>
<dbReference type="EMBL" id="HBEF01002695">
    <property type="protein sequence ID" value="CAD8329587.1"/>
    <property type="molecule type" value="Transcribed_RNA"/>
</dbReference>
<evidence type="ECO:0000313" key="5">
    <source>
        <dbReference type="EMBL" id="CAD8329587.1"/>
    </source>
</evidence>